<dbReference type="InterPro" id="IPR007497">
    <property type="entry name" value="SIMPL/DUF541"/>
</dbReference>
<evidence type="ECO:0000313" key="1">
    <source>
        <dbReference type="EMBL" id="GAH20408.1"/>
    </source>
</evidence>
<proteinExistence type="predicted"/>
<comment type="caution">
    <text evidence="1">The sequence shown here is derived from an EMBL/GenBank/DDBJ whole genome shotgun (WGS) entry which is preliminary data.</text>
</comment>
<dbReference type="PANTHER" id="PTHR34387:SF1">
    <property type="entry name" value="PERIPLASMIC IMMUNOGENIC PROTEIN"/>
    <property type="match status" value="1"/>
</dbReference>
<dbReference type="AlphaFoldDB" id="X1FHZ1"/>
<dbReference type="Gene3D" id="3.30.70.2970">
    <property type="entry name" value="Protein of unknown function (DUF541), domain 2"/>
    <property type="match status" value="1"/>
</dbReference>
<sequence>MEVNLNSQQEGIWVTGQGKVAVVPDLATLSLGIETQEATVAEAQTQAAEAMDRVMTALTDNDVEEKDIQTQYFSIRQVTKWDSDTEEEIVVGYRVTNKVNAKIREIDKIGSIIDAVAEAGGDLTRLDSIDFSVDDPSDYYEEARQKAMADAKAKAEQLAGLAGVTLGKPTCISEG</sequence>
<feature type="non-terminal residue" evidence="1">
    <location>
        <position position="175"/>
    </location>
</feature>
<dbReference type="InterPro" id="IPR052022">
    <property type="entry name" value="26kDa_periplasmic_antigen"/>
</dbReference>
<accession>X1FHZ1</accession>
<dbReference type="GO" id="GO:0006974">
    <property type="term" value="P:DNA damage response"/>
    <property type="evidence" value="ECO:0007669"/>
    <property type="project" value="TreeGrafter"/>
</dbReference>
<reference evidence="1" key="1">
    <citation type="journal article" date="2014" name="Front. Microbiol.">
        <title>High frequency of phylogenetically diverse reductive dehalogenase-homologous genes in deep subseafloor sedimentary metagenomes.</title>
        <authorList>
            <person name="Kawai M."/>
            <person name="Futagami T."/>
            <person name="Toyoda A."/>
            <person name="Takaki Y."/>
            <person name="Nishi S."/>
            <person name="Hori S."/>
            <person name="Arai W."/>
            <person name="Tsubouchi T."/>
            <person name="Morono Y."/>
            <person name="Uchiyama I."/>
            <person name="Ito T."/>
            <person name="Fujiyama A."/>
            <person name="Inagaki F."/>
            <person name="Takami H."/>
        </authorList>
    </citation>
    <scope>NUCLEOTIDE SEQUENCE</scope>
    <source>
        <strain evidence="1">Expedition CK06-06</strain>
    </source>
</reference>
<gene>
    <name evidence="1" type="ORF">S03H2_06880</name>
</gene>
<organism evidence="1">
    <name type="scientific">marine sediment metagenome</name>
    <dbReference type="NCBI Taxonomy" id="412755"/>
    <lineage>
        <taxon>unclassified sequences</taxon>
        <taxon>metagenomes</taxon>
        <taxon>ecological metagenomes</taxon>
    </lineage>
</organism>
<protein>
    <recommendedName>
        <fullName evidence="2">DUF541 domain-containing protein</fullName>
    </recommendedName>
</protein>
<evidence type="ECO:0008006" key="2">
    <source>
        <dbReference type="Google" id="ProtNLM"/>
    </source>
</evidence>
<dbReference type="EMBL" id="BARU01003091">
    <property type="protein sequence ID" value="GAH20408.1"/>
    <property type="molecule type" value="Genomic_DNA"/>
</dbReference>
<dbReference type="Pfam" id="PF04402">
    <property type="entry name" value="SIMPL"/>
    <property type="match status" value="1"/>
</dbReference>
<name>X1FHZ1_9ZZZZ</name>
<dbReference type="PANTHER" id="PTHR34387">
    <property type="entry name" value="SLR1258 PROTEIN"/>
    <property type="match status" value="1"/>
</dbReference>